<accession>A0ABT9WTD0</accession>
<comment type="caution">
    <text evidence="1">The sequence shown here is derived from an EMBL/GenBank/DDBJ whole genome shotgun (WGS) entry which is preliminary data.</text>
</comment>
<keyword evidence="2" id="KW-1185">Reference proteome</keyword>
<organism evidence="1 2">
    <name type="scientific">Bacillus chungangensis</name>
    <dbReference type="NCBI Taxonomy" id="587633"/>
    <lineage>
        <taxon>Bacteria</taxon>
        <taxon>Bacillati</taxon>
        <taxon>Bacillota</taxon>
        <taxon>Bacilli</taxon>
        <taxon>Bacillales</taxon>
        <taxon>Bacillaceae</taxon>
        <taxon>Bacillus</taxon>
    </lineage>
</organism>
<sequence length="82" mass="9798">MISKEEMLCRLTNMQLQIGEVEAKMKTLSTGRRESRQINEWKRYYVMEKQISALEKALLQSSFMTKRSEIVRRRDVRLEVST</sequence>
<name>A0ABT9WTD0_9BACI</name>
<evidence type="ECO:0000313" key="1">
    <source>
        <dbReference type="EMBL" id="MDQ0176162.1"/>
    </source>
</evidence>
<dbReference type="RefSeq" id="WP_307229098.1">
    <property type="nucleotide sequence ID" value="NZ_JAUSTT010000010.1"/>
</dbReference>
<gene>
    <name evidence="1" type="ORF">J2S08_001998</name>
</gene>
<reference evidence="1 2" key="1">
    <citation type="submission" date="2023-07" db="EMBL/GenBank/DDBJ databases">
        <title>Genomic Encyclopedia of Type Strains, Phase IV (KMG-IV): sequencing the most valuable type-strain genomes for metagenomic binning, comparative biology and taxonomic classification.</title>
        <authorList>
            <person name="Goeker M."/>
        </authorList>
    </citation>
    <scope>NUCLEOTIDE SEQUENCE [LARGE SCALE GENOMIC DNA]</scope>
    <source>
        <strain evidence="1 2">DSM 23837</strain>
    </source>
</reference>
<proteinExistence type="predicted"/>
<protein>
    <submittedName>
        <fullName evidence="1">Uncharacterized protein</fullName>
    </submittedName>
</protein>
<dbReference type="EMBL" id="JAUSTT010000010">
    <property type="protein sequence ID" value="MDQ0176162.1"/>
    <property type="molecule type" value="Genomic_DNA"/>
</dbReference>
<dbReference type="Proteomes" id="UP001223586">
    <property type="component" value="Unassembled WGS sequence"/>
</dbReference>
<evidence type="ECO:0000313" key="2">
    <source>
        <dbReference type="Proteomes" id="UP001223586"/>
    </source>
</evidence>